<dbReference type="PATRIC" id="fig|1163407.3.peg.1956"/>
<feature type="transmembrane region" description="Helical" evidence="1">
    <location>
        <begin position="105"/>
        <end position="124"/>
    </location>
</feature>
<dbReference type="STRING" id="1163407.UU7_09725"/>
<dbReference type="eggNOG" id="COG3094">
    <property type="taxonomic scope" value="Bacteria"/>
</dbReference>
<feature type="transmembrane region" description="Helical" evidence="1">
    <location>
        <begin position="12"/>
        <end position="35"/>
    </location>
</feature>
<keyword evidence="3" id="KW-1185">Reference proteome</keyword>
<organism evidence="2 3">
    <name type="scientific">Rhodanobacter spathiphylli B39</name>
    <dbReference type="NCBI Taxonomy" id="1163407"/>
    <lineage>
        <taxon>Bacteria</taxon>
        <taxon>Pseudomonadati</taxon>
        <taxon>Pseudomonadota</taxon>
        <taxon>Gammaproteobacteria</taxon>
        <taxon>Lysobacterales</taxon>
        <taxon>Rhodanobacteraceae</taxon>
        <taxon>Rhodanobacter</taxon>
    </lineage>
</organism>
<proteinExistence type="predicted"/>
<dbReference type="InterPro" id="IPR007360">
    <property type="entry name" value="SirB"/>
</dbReference>
<comment type="caution">
    <text evidence="2">The sequence shown here is derived from an EMBL/GenBank/DDBJ whole genome shotgun (WGS) entry which is preliminary data.</text>
</comment>
<name>I4W0P8_9GAMM</name>
<dbReference type="PANTHER" id="PTHR39594:SF1">
    <property type="entry name" value="PROTEIN YCHQ"/>
    <property type="match status" value="1"/>
</dbReference>
<dbReference type="AlphaFoldDB" id="I4W0P8"/>
<reference evidence="2 3" key="1">
    <citation type="journal article" date="2012" name="J. Bacteriol.">
        <title>Genome sequences for six rhodanobacter strains, isolated from soils and the terrestrial subsurface, with variable denitrification capabilities.</title>
        <authorList>
            <person name="Kostka J.E."/>
            <person name="Green S.J."/>
            <person name="Rishishwar L."/>
            <person name="Prakash O."/>
            <person name="Katz L.S."/>
            <person name="Marino-Ramirez L."/>
            <person name="Jordan I.K."/>
            <person name="Munk C."/>
            <person name="Ivanova N."/>
            <person name="Mikhailova N."/>
            <person name="Watson D.B."/>
            <person name="Brown S.D."/>
            <person name="Palumbo A.V."/>
            <person name="Brooks S.C."/>
        </authorList>
    </citation>
    <scope>NUCLEOTIDE SEQUENCE [LARGE SCALE GENOMIC DNA]</scope>
    <source>
        <strain evidence="2 3">B39</strain>
    </source>
</reference>
<evidence type="ECO:0000256" key="1">
    <source>
        <dbReference type="SAM" id="Phobius"/>
    </source>
</evidence>
<dbReference type="EMBL" id="AJXT01000024">
    <property type="protein sequence ID" value="EIL93039.1"/>
    <property type="molecule type" value="Genomic_DNA"/>
</dbReference>
<protein>
    <recommendedName>
        <fullName evidence="4">Invasion gene expression up-regulator SirB</fullName>
    </recommendedName>
</protein>
<evidence type="ECO:0000313" key="2">
    <source>
        <dbReference type="EMBL" id="EIL93039.1"/>
    </source>
</evidence>
<evidence type="ECO:0000313" key="3">
    <source>
        <dbReference type="Proteomes" id="UP000003226"/>
    </source>
</evidence>
<keyword evidence="1" id="KW-0812">Transmembrane</keyword>
<keyword evidence="1" id="KW-0472">Membrane</keyword>
<accession>I4W0P8</accession>
<feature type="transmembrane region" description="Helical" evidence="1">
    <location>
        <begin position="47"/>
        <end position="67"/>
    </location>
</feature>
<keyword evidence="1" id="KW-1133">Transmembrane helix</keyword>
<gene>
    <name evidence="2" type="ORF">UU7_09725</name>
</gene>
<feature type="transmembrane region" description="Helical" evidence="1">
    <location>
        <begin position="73"/>
        <end position="93"/>
    </location>
</feature>
<evidence type="ECO:0008006" key="4">
    <source>
        <dbReference type="Google" id="ProtNLM"/>
    </source>
</evidence>
<dbReference type="PIRSF" id="PIRSF005610">
    <property type="entry name" value="SirB"/>
    <property type="match status" value="1"/>
</dbReference>
<dbReference type="Proteomes" id="UP000003226">
    <property type="component" value="Unassembled WGS sequence"/>
</dbReference>
<dbReference type="PANTHER" id="PTHR39594">
    <property type="entry name" value="PROTEIN YCHQ"/>
    <property type="match status" value="1"/>
</dbReference>
<dbReference type="GO" id="GO:0005886">
    <property type="term" value="C:plasma membrane"/>
    <property type="evidence" value="ECO:0007669"/>
    <property type="project" value="TreeGrafter"/>
</dbReference>
<dbReference type="Pfam" id="PF04247">
    <property type="entry name" value="SirB"/>
    <property type="match status" value="1"/>
</dbReference>
<sequence>MPVFEFYPQIKWVHIACVLASGSLFALRGLLVQLGHAGAAQWEPVRWLSYAIDTSLLTAALMLVSILPGALFANGWLTTKLVLLVVYVVLATLALKRARTRRARLAFFIAALACYVYMLGVARMHHPLGWLHGWIA</sequence>